<dbReference type="GO" id="GO:0006096">
    <property type="term" value="P:glycolytic process"/>
    <property type="evidence" value="ECO:0007669"/>
    <property type="project" value="UniProtKB-KW"/>
</dbReference>
<dbReference type="EMBL" id="MWDQ01000059">
    <property type="protein sequence ID" value="OQB73887.1"/>
    <property type="molecule type" value="Genomic_DNA"/>
</dbReference>
<evidence type="ECO:0000256" key="4">
    <source>
        <dbReference type="ARBA" id="ARBA00005524"/>
    </source>
</evidence>
<dbReference type="AlphaFoldDB" id="A0A1V6CAG3"/>
<evidence type="ECO:0000256" key="1">
    <source>
        <dbReference type="ARBA" id="ARBA00000370"/>
    </source>
</evidence>
<evidence type="ECO:0000256" key="3">
    <source>
        <dbReference type="ARBA" id="ARBA00004921"/>
    </source>
</evidence>
<dbReference type="CDD" id="cd16011">
    <property type="entry name" value="iPGM_like"/>
    <property type="match status" value="1"/>
</dbReference>
<dbReference type="Gene3D" id="3.30.70.2130">
    <property type="entry name" value="Metalloenzyme domain"/>
    <property type="match status" value="1"/>
</dbReference>
<dbReference type="NCBIfam" id="TIGR00306">
    <property type="entry name" value="apgM"/>
    <property type="match status" value="1"/>
</dbReference>
<sequence length="404" mass="44882">MEVEKIIKEIIKKNDKKILLLIMDGLGGLPEPTTHLTELETAKKPYLDEIARVGMCGLSIPVLPGITPGSGPAHLSLFGYDPVEHKIGRGVLEVLGVGMEMDKNDIAIRGNFATIDENNIVTDRRAGRIPTEQNQKIVQILQEKIKVINGVEIIIKTVKEHRLAILLKGKNLSPDISENDPQKEGLPLRKITPLKKNAEFTAGILNEFLKQAEKILAQQNTKARTILLRGFSGIPDIESFEKKYLLNPVCIASYPMYKGLAKLVGMNVIAGLETIDDEIEILNKVYNDYDFFYLHYKKTDSAGEDGDFNRKVQTIEEFDTKIRGMKNLKFDVICLTGDHSTPSVLKGHSWHPVPIVIVSQNIIPDDVNSFTERACAKGMLGTIPATSIMYILLANALKLEKFGA</sequence>
<dbReference type="PANTHER" id="PTHR31209">
    <property type="entry name" value="COFACTOR-INDEPENDENT PHOSPHOGLYCERATE MUTASE"/>
    <property type="match status" value="1"/>
</dbReference>
<comment type="pathway">
    <text evidence="3">Carbohydrate degradation.</text>
</comment>
<dbReference type="SUPFAM" id="SSF53649">
    <property type="entry name" value="Alkaline phosphatase-like"/>
    <property type="match status" value="1"/>
</dbReference>
<dbReference type="Pfam" id="PF01676">
    <property type="entry name" value="Metalloenzyme"/>
    <property type="match status" value="1"/>
</dbReference>
<evidence type="ECO:0000256" key="5">
    <source>
        <dbReference type="ARBA" id="ARBA00023152"/>
    </source>
</evidence>
<evidence type="ECO:0000313" key="7">
    <source>
        <dbReference type="EMBL" id="OQB73887.1"/>
    </source>
</evidence>
<evidence type="ECO:0000259" key="6">
    <source>
        <dbReference type="Pfam" id="PF01676"/>
    </source>
</evidence>
<dbReference type="InterPro" id="IPR004456">
    <property type="entry name" value="Pglycerate_mutase_ApgM"/>
</dbReference>
<dbReference type="GO" id="GO:0046872">
    <property type="term" value="F:metal ion binding"/>
    <property type="evidence" value="ECO:0007669"/>
    <property type="project" value="InterPro"/>
</dbReference>
<proteinExistence type="inferred from homology"/>
<comment type="caution">
    <text evidence="7">The sequence shown here is derived from an EMBL/GenBank/DDBJ whole genome shotgun (WGS) entry which is preliminary data.</text>
</comment>
<dbReference type="InterPro" id="IPR042253">
    <property type="entry name" value="Pglycerate_mutase_ApgM_sf"/>
</dbReference>
<dbReference type="Proteomes" id="UP000485562">
    <property type="component" value="Unassembled WGS sequence"/>
</dbReference>
<dbReference type="NCBIfam" id="NF003160">
    <property type="entry name" value="PRK04135.1"/>
    <property type="match status" value="1"/>
</dbReference>
<comment type="catalytic activity">
    <reaction evidence="1">
        <text>(2R)-2-phosphoglycerate = (2R)-3-phosphoglycerate</text>
        <dbReference type="Rhea" id="RHEA:15901"/>
        <dbReference type="ChEBI" id="CHEBI:58272"/>
        <dbReference type="ChEBI" id="CHEBI:58289"/>
        <dbReference type="EC" id="5.4.2.12"/>
    </reaction>
</comment>
<feature type="domain" description="Metalloenzyme" evidence="6">
    <location>
        <begin position="16"/>
        <end position="393"/>
    </location>
</feature>
<dbReference type="PANTHER" id="PTHR31209:SF0">
    <property type="entry name" value="METALLOENZYME DOMAIN-CONTAINING PROTEIN"/>
    <property type="match status" value="1"/>
</dbReference>
<gene>
    <name evidence="7" type="ORF">BWX89_00749</name>
</gene>
<evidence type="ECO:0000256" key="2">
    <source>
        <dbReference type="ARBA" id="ARBA00002315"/>
    </source>
</evidence>
<dbReference type="InterPro" id="IPR006124">
    <property type="entry name" value="Metalloenzyme"/>
</dbReference>
<comment type="function">
    <text evidence="2">Catalyzes the interconversion of 2-phosphoglycerate and 3-phosphoglycerate.</text>
</comment>
<dbReference type="Gene3D" id="3.40.720.10">
    <property type="entry name" value="Alkaline Phosphatase, subunit A"/>
    <property type="match status" value="1"/>
</dbReference>
<dbReference type="PIRSF" id="PIRSF006392">
    <property type="entry name" value="IPGAM_arch"/>
    <property type="match status" value="1"/>
</dbReference>
<accession>A0A1V6CAG3</accession>
<name>A0A1V6CAG3_UNCT6</name>
<dbReference type="InterPro" id="IPR017850">
    <property type="entry name" value="Alkaline_phosphatase_core_sf"/>
</dbReference>
<dbReference type="Pfam" id="PF10143">
    <property type="entry name" value="PhosphMutase"/>
    <property type="match status" value="1"/>
</dbReference>
<dbReference type="GO" id="GO:0004619">
    <property type="term" value="F:phosphoglycerate mutase activity"/>
    <property type="evidence" value="ECO:0007669"/>
    <property type="project" value="UniProtKB-EC"/>
</dbReference>
<organism evidence="7">
    <name type="scientific">candidate division TA06 bacterium ADurb.Bin131</name>
    <dbReference type="NCBI Taxonomy" id="1852827"/>
    <lineage>
        <taxon>Bacteria</taxon>
        <taxon>Bacteria division TA06</taxon>
    </lineage>
</organism>
<comment type="similarity">
    <text evidence="4">Belongs to the BPG-independent phosphoglycerate mutase family. A-PGAM subfamily.</text>
</comment>
<keyword evidence="5" id="KW-0324">Glycolysis</keyword>
<reference evidence="7" key="1">
    <citation type="submission" date="2017-02" db="EMBL/GenBank/DDBJ databases">
        <title>Delving into the versatile metabolic prowess of the omnipresent phylum Bacteroidetes.</title>
        <authorList>
            <person name="Nobu M.K."/>
            <person name="Mei R."/>
            <person name="Narihiro T."/>
            <person name="Kuroda K."/>
            <person name="Liu W.-T."/>
        </authorList>
    </citation>
    <scope>NUCLEOTIDE SEQUENCE</scope>
    <source>
        <strain evidence="7">ADurb.Bin131</strain>
    </source>
</reference>
<protein>
    <submittedName>
        <fullName evidence="7">Cofactor-independent phosphoglycerate mutase</fullName>
    </submittedName>
</protein>